<dbReference type="Pfam" id="PF04355">
    <property type="entry name" value="BamE"/>
    <property type="match status" value="1"/>
</dbReference>
<dbReference type="EMBL" id="UINC01124420">
    <property type="protein sequence ID" value="SVD01550.1"/>
    <property type="molecule type" value="Genomic_DNA"/>
</dbReference>
<dbReference type="AlphaFoldDB" id="A0A382RVR3"/>
<organism evidence="4">
    <name type="scientific">marine metagenome</name>
    <dbReference type="NCBI Taxonomy" id="408172"/>
    <lineage>
        <taxon>unclassified sequences</taxon>
        <taxon>metagenomes</taxon>
        <taxon>ecological metagenomes</taxon>
    </lineage>
</organism>
<evidence type="ECO:0000256" key="1">
    <source>
        <dbReference type="ARBA" id="ARBA00022729"/>
    </source>
</evidence>
<sequence length="127" mass="14568">MKKLILILIVGNLFIGCTLVNVPWVIQDLSHTGEIREGMTPDEVLVIMGEPIISELKNNVEEWHYCRTGSLQQLQKDTFVALYFLENKLIAKEHYVAIEGYGSCEIFIKTGDYKVPPQVQEIWDENN</sequence>
<dbReference type="InterPro" id="IPR037873">
    <property type="entry name" value="BamE-like"/>
</dbReference>
<keyword evidence="1" id="KW-0732">Signal</keyword>
<protein>
    <recommendedName>
        <fullName evidence="3">Outer membrane protein assembly factor BamE domain-containing protein</fullName>
    </recommendedName>
</protein>
<name>A0A382RVR3_9ZZZZ</name>
<dbReference type="Gene3D" id="3.30.1450.10">
    <property type="match status" value="1"/>
</dbReference>
<feature type="domain" description="Outer membrane protein assembly factor BamE" evidence="3">
    <location>
        <begin position="34"/>
        <end position="90"/>
    </location>
</feature>
<evidence type="ECO:0000313" key="4">
    <source>
        <dbReference type="EMBL" id="SVD01550.1"/>
    </source>
</evidence>
<dbReference type="GO" id="GO:0019867">
    <property type="term" value="C:outer membrane"/>
    <property type="evidence" value="ECO:0007669"/>
    <property type="project" value="InterPro"/>
</dbReference>
<reference evidence="4" key="1">
    <citation type="submission" date="2018-05" db="EMBL/GenBank/DDBJ databases">
        <authorList>
            <person name="Lanie J.A."/>
            <person name="Ng W.-L."/>
            <person name="Kazmierczak K.M."/>
            <person name="Andrzejewski T.M."/>
            <person name="Davidsen T.M."/>
            <person name="Wayne K.J."/>
            <person name="Tettelin H."/>
            <person name="Glass J.I."/>
            <person name="Rusch D."/>
            <person name="Podicherti R."/>
            <person name="Tsui H.-C.T."/>
            <person name="Winkler M.E."/>
        </authorList>
    </citation>
    <scope>NUCLEOTIDE SEQUENCE</scope>
</reference>
<keyword evidence="2" id="KW-0472">Membrane</keyword>
<dbReference type="InterPro" id="IPR007450">
    <property type="entry name" value="BamE_dom"/>
</dbReference>
<proteinExistence type="predicted"/>
<dbReference type="PROSITE" id="PS51257">
    <property type="entry name" value="PROKAR_LIPOPROTEIN"/>
    <property type="match status" value="1"/>
</dbReference>
<accession>A0A382RVR3</accession>
<evidence type="ECO:0000256" key="2">
    <source>
        <dbReference type="ARBA" id="ARBA00023136"/>
    </source>
</evidence>
<evidence type="ECO:0000259" key="3">
    <source>
        <dbReference type="Pfam" id="PF04355"/>
    </source>
</evidence>
<gene>
    <name evidence="4" type="ORF">METZ01_LOCUS354404</name>
</gene>